<dbReference type="PRINTS" id="PR00853">
    <property type="entry name" value="XPGRADSUPER"/>
</dbReference>
<feature type="domain" description="XPG-I" evidence="4">
    <location>
        <begin position="114"/>
        <end position="186"/>
    </location>
</feature>
<sequence length="680" mass="75965">MGVPGLWEVLEDAGTVISIAKLAAIDGFQQNSSGRRAYRVGIDVSIWFEHAKASRGGDNPAVRGLFFQLAKLSKMSLIPLFVFDGRLRPKVKRGSKMGKSGSHELSQPFKKFLDAFGMEWREAPAEAEAELAFLNREGHIDAIMSDDCDTFIFGARTVFKNPSDSLSGNKRHLATNSKDKTDQFHTWIYRASDIENNPRVAINRGGLILFALLAGGDYDKGVHGIGKAIAARLARCEFGDELLQAYQNLPQEMLSEFLVHWRLRVNTQLREGTPRTSVVLPDTFPPLETLEKYAKPLHSGNKVGAGPSSSLSLRDRKGIDLGQVAHLCEEYFEWGQREVIIERFSRLLWPGAIMHVLRRSALEMDENERTHGHTREIGTPSSLIHRCLSKPDRTDRVANAFVNRGPIHQQVVTDDEDFRPLITQIVGSREHTSTDDTLEYRIEVLPTQLVHIANAGIRGTKPAPPRKEGAKEPKDLEDAHKLLRMWIPAVMLQRVHPTMVEQFVLKQSSKGQKKGKGKQRASSSAMSDDGTLDPPVFSSPVRTPSTSQSSRHESQSRNSSQVPYQAAVNSSLSFRVPSPAPARANLGGFEFTFEDPDRAQFDEVQFDDMMDIEPEDAVVDERPRTRFEAICDQIITAPAKSSKSKPRKRKAIADPEMLVEHRPASKKARKSLLEMIDEIV</sequence>
<feature type="domain" description="XPG N-terminal" evidence="5">
    <location>
        <begin position="1"/>
        <end position="106"/>
    </location>
</feature>
<accession>A0A0D2MUV0</accession>
<dbReference type="SMART" id="SM00485">
    <property type="entry name" value="XPGN"/>
    <property type="match status" value="1"/>
</dbReference>
<dbReference type="InterPro" id="IPR036279">
    <property type="entry name" value="5-3_exonuclease_C_sf"/>
</dbReference>
<dbReference type="STRING" id="945553.A0A0D2MUV0"/>
<dbReference type="SUPFAM" id="SSF88723">
    <property type="entry name" value="PIN domain-like"/>
    <property type="match status" value="1"/>
</dbReference>
<dbReference type="InterPro" id="IPR006086">
    <property type="entry name" value="XPG-I_dom"/>
</dbReference>
<evidence type="ECO:0008006" key="8">
    <source>
        <dbReference type="Google" id="ProtNLM"/>
    </source>
</evidence>
<dbReference type="SUPFAM" id="SSF47807">
    <property type="entry name" value="5' to 3' exonuclease, C-terminal subdomain"/>
    <property type="match status" value="1"/>
</dbReference>
<dbReference type="EMBL" id="KN817523">
    <property type="protein sequence ID" value="KJA27753.1"/>
    <property type="molecule type" value="Genomic_DNA"/>
</dbReference>
<dbReference type="GO" id="GO:0017108">
    <property type="term" value="F:5'-flap endonuclease activity"/>
    <property type="evidence" value="ECO:0007669"/>
    <property type="project" value="TreeGrafter"/>
</dbReference>
<feature type="region of interest" description="Disordered" evidence="3">
    <location>
        <begin position="506"/>
        <end position="565"/>
    </location>
</feature>
<proteinExistence type="predicted"/>
<evidence type="ECO:0000256" key="3">
    <source>
        <dbReference type="SAM" id="MobiDB-lite"/>
    </source>
</evidence>
<dbReference type="Pfam" id="PF00867">
    <property type="entry name" value="XPG_I"/>
    <property type="match status" value="1"/>
</dbReference>
<dbReference type="InterPro" id="IPR041177">
    <property type="entry name" value="GEN1_C"/>
</dbReference>
<evidence type="ECO:0000256" key="2">
    <source>
        <dbReference type="ARBA" id="ARBA00022801"/>
    </source>
</evidence>
<dbReference type="CDD" id="cd09870">
    <property type="entry name" value="PIN_YEN1"/>
    <property type="match status" value="1"/>
</dbReference>
<organism evidence="6 7">
    <name type="scientific">Hypholoma sublateritium (strain FD-334 SS-4)</name>
    <dbReference type="NCBI Taxonomy" id="945553"/>
    <lineage>
        <taxon>Eukaryota</taxon>
        <taxon>Fungi</taxon>
        <taxon>Dikarya</taxon>
        <taxon>Basidiomycota</taxon>
        <taxon>Agaricomycotina</taxon>
        <taxon>Agaricomycetes</taxon>
        <taxon>Agaricomycetidae</taxon>
        <taxon>Agaricales</taxon>
        <taxon>Agaricineae</taxon>
        <taxon>Strophariaceae</taxon>
        <taxon>Hypholoma</taxon>
    </lineage>
</organism>
<evidence type="ECO:0000259" key="5">
    <source>
        <dbReference type="SMART" id="SM00485"/>
    </source>
</evidence>
<dbReference type="PANTHER" id="PTHR11081:SF75">
    <property type="entry name" value="ENDONUCLEASE, PUTATIVE (AFU_ORTHOLOGUE AFUA_3G13260)-RELATED"/>
    <property type="match status" value="1"/>
</dbReference>
<evidence type="ECO:0000259" key="4">
    <source>
        <dbReference type="SMART" id="SM00484"/>
    </source>
</evidence>
<keyword evidence="2" id="KW-0378">Hydrolase</keyword>
<dbReference type="Gene3D" id="3.40.50.1010">
    <property type="entry name" value="5'-nuclease"/>
    <property type="match status" value="2"/>
</dbReference>
<name>A0A0D2MUV0_HYPSF</name>
<keyword evidence="1" id="KW-0540">Nuclease</keyword>
<dbReference type="InterPro" id="IPR006085">
    <property type="entry name" value="XPG_DNA_repair_N"/>
</dbReference>
<dbReference type="OrthoDB" id="2959108at2759"/>
<gene>
    <name evidence="6" type="ORF">HYPSUDRAFT_34888</name>
</gene>
<dbReference type="PANTHER" id="PTHR11081">
    <property type="entry name" value="FLAP ENDONUCLEASE FAMILY MEMBER"/>
    <property type="match status" value="1"/>
</dbReference>
<evidence type="ECO:0000256" key="1">
    <source>
        <dbReference type="ARBA" id="ARBA00022722"/>
    </source>
</evidence>
<reference evidence="7" key="1">
    <citation type="submission" date="2014-04" db="EMBL/GenBank/DDBJ databases">
        <title>Evolutionary Origins and Diversification of the Mycorrhizal Mutualists.</title>
        <authorList>
            <consortium name="DOE Joint Genome Institute"/>
            <consortium name="Mycorrhizal Genomics Consortium"/>
            <person name="Kohler A."/>
            <person name="Kuo A."/>
            <person name="Nagy L.G."/>
            <person name="Floudas D."/>
            <person name="Copeland A."/>
            <person name="Barry K.W."/>
            <person name="Cichocki N."/>
            <person name="Veneault-Fourrey C."/>
            <person name="LaButti K."/>
            <person name="Lindquist E.A."/>
            <person name="Lipzen A."/>
            <person name="Lundell T."/>
            <person name="Morin E."/>
            <person name="Murat C."/>
            <person name="Riley R."/>
            <person name="Ohm R."/>
            <person name="Sun H."/>
            <person name="Tunlid A."/>
            <person name="Henrissat B."/>
            <person name="Grigoriev I.V."/>
            <person name="Hibbett D.S."/>
            <person name="Martin F."/>
        </authorList>
    </citation>
    <scope>NUCLEOTIDE SEQUENCE [LARGE SCALE GENOMIC DNA]</scope>
    <source>
        <strain evidence="7">FD-334 SS-4</strain>
    </source>
</reference>
<evidence type="ECO:0000313" key="6">
    <source>
        <dbReference type="EMBL" id="KJA27753.1"/>
    </source>
</evidence>
<dbReference type="Pfam" id="PF18380">
    <property type="entry name" value="GEN1_C"/>
    <property type="match status" value="1"/>
</dbReference>
<dbReference type="InterPro" id="IPR029060">
    <property type="entry name" value="PIN-like_dom_sf"/>
</dbReference>
<protein>
    <recommendedName>
        <fullName evidence="8">XPG-I domain-containing protein</fullName>
    </recommendedName>
</protein>
<dbReference type="Proteomes" id="UP000054270">
    <property type="component" value="Unassembled WGS sequence"/>
</dbReference>
<dbReference type="OMA" id="CHSSHEH"/>
<dbReference type="GO" id="GO:0006281">
    <property type="term" value="P:DNA repair"/>
    <property type="evidence" value="ECO:0007669"/>
    <property type="project" value="UniProtKB-ARBA"/>
</dbReference>
<evidence type="ECO:0000313" key="7">
    <source>
        <dbReference type="Proteomes" id="UP000054270"/>
    </source>
</evidence>
<dbReference type="AlphaFoldDB" id="A0A0D2MUV0"/>
<feature type="compositionally biased region" description="Basic and acidic residues" evidence="3">
    <location>
        <begin position="465"/>
        <end position="474"/>
    </location>
</feature>
<feature type="region of interest" description="Disordered" evidence="3">
    <location>
        <begin position="455"/>
        <end position="474"/>
    </location>
</feature>
<dbReference type="SMART" id="SM00484">
    <property type="entry name" value="XPGI"/>
    <property type="match status" value="1"/>
</dbReference>
<keyword evidence="7" id="KW-1185">Reference proteome</keyword>
<dbReference type="Gene3D" id="1.10.150.20">
    <property type="entry name" value="5' to 3' exonuclease, C-terminal subdomain"/>
    <property type="match status" value="1"/>
</dbReference>
<dbReference type="InterPro" id="IPR006084">
    <property type="entry name" value="XPG/Rad2"/>
</dbReference>